<dbReference type="Gene3D" id="3.30.70.20">
    <property type="match status" value="1"/>
</dbReference>
<proteinExistence type="predicted"/>
<dbReference type="Gene3D" id="3.40.50.300">
    <property type="entry name" value="P-loop containing nucleotide triphosphate hydrolases"/>
    <property type="match status" value="1"/>
</dbReference>
<name>A0A2X2VXW8_CLOCO</name>
<evidence type="ECO:0000313" key="3">
    <source>
        <dbReference type="Proteomes" id="UP000250223"/>
    </source>
</evidence>
<dbReference type="InterPro" id="IPR017896">
    <property type="entry name" value="4Fe4S_Fe-S-bd"/>
</dbReference>
<organism evidence="2 3">
    <name type="scientific">Clostridium cochlearium</name>
    <dbReference type="NCBI Taxonomy" id="1494"/>
    <lineage>
        <taxon>Bacteria</taxon>
        <taxon>Bacillati</taxon>
        <taxon>Bacillota</taxon>
        <taxon>Clostridia</taxon>
        <taxon>Eubacteriales</taxon>
        <taxon>Clostridiaceae</taxon>
        <taxon>Clostridium</taxon>
    </lineage>
</organism>
<dbReference type="InterPro" id="IPR002586">
    <property type="entry name" value="CobQ/CobB/MinD/ParA_Nub-bd_dom"/>
</dbReference>
<sequence>MEWDINTEGAINLNIAVLSGKGGTGKTTVSTNLALALKANYIDCDVEEPNGFLFLQPKIDKSEAVMVDYPFIDKDKCNLCGDCVKVCQFNSLAKVSDDIILFEKLCHSCGACEIVCKNNAINYEKREIGKIEKGKVRDISCSRGILNISEPMAVPVIKRLLQELPQDSINIIDCPPGTSCNVVNSLKYADSAILVTEPTEFGLHDLKMAIEVTKMYNIPFGIIINKDDNKHNIVKKYCEKEEIKIIGTIPYNRDTAVIYSKGNILYDDLKHKKLFDELSNKAKEVLVWN</sequence>
<dbReference type="Pfam" id="PF01656">
    <property type="entry name" value="CbiA"/>
    <property type="match status" value="1"/>
</dbReference>
<dbReference type="Pfam" id="PF00037">
    <property type="entry name" value="Fer4"/>
    <property type="match status" value="2"/>
</dbReference>
<dbReference type="SUPFAM" id="SSF54862">
    <property type="entry name" value="4Fe-4S ferredoxins"/>
    <property type="match status" value="1"/>
</dbReference>
<dbReference type="EMBL" id="UAWC01000001">
    <property type="protein sequence ID" value="SQB33254.1"/>
    <property type="molecule type" value="Genomic_DNA"/>
</dbReference>
<feature type="domain" description="4Fe-4S ferredoxin-type" evidence="1">
    <location>
        <begin position="68"/>
        <end position="98"/>
    </location>
</feature>
<feature type="domain" description="4Fe-4S ferredoxin-type" evidence="1">
    <location>
        <begin position="99"/>
        <end position="126"/>
    </location>
</feature>
<dbReference type="CDD" id="cd03110">
    <property type="entry name" value="SIMIBI_bact_arch"/>
    <property type="match status" value="1"/>
</dbReference>
<protein>
    <submittedName>
        <fullName evidence="2">Iron-sulfur binding protein</fullName>
    </submittedName>
</protein>
<gene>
    <name evidence="2" type="ORF">NCTC13028_00246</name>
</gene>
<evidence type="ECO:0000313" key="2">
    <source>
        <dbReference type="EMBL" id="SQB33254.1"/>
    </source>
</evidence>
<dbReference type="PANTHER" id="PTHR43063">
    <property type="entry name" value="4FE-4S CLUSTER CONTAINING PARA FAMILY ATPASE PROTEIN"/>
    <property type="match status" value="1"/>
</dbReference>
<evidence type="ECO:0000259" key="1">
    <source>
        <dbReference type="PROSITE" id="PS51379"/>
    </source>
</evidence>
<accession>A0A2X2VXW8</accession>
<dbReference type="PANTHER" id="PTHR43063:SF1">
    <property type="entry name" value="4FE-4S CLUSTER CONTAINING PARA FAMILY ATPASE PROTEIN"/>
    <property type="match status" value="1"/>
</dbReference>
<dbReference type="PROSITE" id="PS51379">
    <property type="entry name" value="4FE4S_FER_2"/>
    <property type="match status" value="2"/>
</dbReference>
<dbReference type="AlphaFoldDB" id="A0A2X2VXW8"/>
<reference evidence="2 3" key="1">
    <citation type="submission" date="2018-06" db="EMBL/GenBank/DDBJ databases">
        <authorList>
            <consortium name="Pathogen Informatics"/>
            <person name="Doyle S."/>
        </authorList>
    </citation>
    <scope>NUCLEOTIDE SEQUENCE [LARGE SCALE GENOMIC DNA]</scope>
    <source>
        <strain evidence="2 3">NCTC13028</strain>
    </source>
</reference>
<dbReference type="Proteomes" id="UP000250223">
    <property type="component" value="Unassembled WGS sequence"/>
</dbReference>
<dbReference type="InterPro" id="IPR027417">
    <property type="entry name" value="P-loop_NTPase"/>
</dbReference>
<dbReference type="SUPFAM" id="SSF52540">
    <property type="entry name" value="P-loop containing nucleoside triphosphate hydrolases"/>
    <property type="match status" value="1"/>
</dbReference>